<dbReference type="InterPro" id="IPR020846">
    <property type="entry name" value="MFS_dom"/>
</dbReference>
<dbReference type="Gene3D" id="1.20.1250.20">
    <property type="entry name" value="MFS general substrate transporter like domains"/>
    <property type="match status" value="2"/>
</dbReference>
<dbReference type="GO" id="GO:0016020">
    <property type="term" value="C:membrane"/>
    <property type="evidence" value="ECO:0007669"/>
    <property type="project" value="UniProtKB-SubCell"/>
</dbReference>
<dbReference type="SUPFAM" id="SSF103473">
    <property type="entry name" value="MFS general substrate transporter"/>
    <property type="match status" value="1"/>
</dbReference>
<dbReference type="PROSITE" id="PS50850">
    <property type="entry name" value="MFS"/>
    <property type="match status" value="1"/>
</dbReference>
<feature type="compositionally biased region" description="Basic and acidic residues" evidence="2">
    <location>
        <begin position="13"/>
        <end position="27"/>
    </location>
</feature>
<dbReference type="InterPro" id="IPR011701">
    <property type="entry name" value="MFS"/>
</dbReference>
<name>A0AAN8S9K7_POLSC</name>
<evidence type="ECO:0000313" key="5">
    <source>
        <dbReference type="EMBL" id="KAK6631721.1"/>
    </source>
</evidence>
<evidence type="ECO:0000313" key="6">
    <source>
        <dbReference type="Proteomes" id="UP001372834"/>
    </source>
</evidence>
<keyword evidence="3" id="KW-0812">Transmembrane</keyword>
<reference evidence="5 6" key="1">
    <citation type="submission" date="2023-10" db="EMBL/GenBank/DDBJ databases">
        <title>Genomes of two closely related lineages of the louse Polyplax serrata with different host specificities.</title>
        <authorList>
            <person name="Martinu J."/>
            <person name="Tarabai H."/>
            <person name="Stefka J."/>
            <person name="Hypsa V."/>
        </authorList>
    </citation>
    <scope>NUCLEOTIDE SEQUENCE [LARGE SCALE GENOMIC DNA]</scope>
    <source>
        <strain evidence="5">HR10_N</strain>
    </source>
</reference>
<keyword evidence="3" id="KW-0472">Membrane</keyword>
<dbReference type="EMBL" id="JAWJWE010000008">
    <property type="protein sequence ID" value="KAK6631721.1"/>
    <property type="molecule type" value="Genomic_DNA"/>
</dbReference>
<evidence type="ECO:0000259" key="4">
    <source>
        <dbReference type="PROSITE" id="PS50850"/>
    </source>
</evidence>
<feature type="transmembrane region" description="Helical" evidence="3">
    <location>
        <begin position="610"/>
        <end position="630"/>
    </location>
</feature>
<feature type="transmembrane region" description="Helical" evidence="3">
    <location>
        <begin position="220"/>
        <end position="241"/>
    </location>
</feature>
<feature type="transmembrane region" description="Helical" evidence="3">
    <location>
        <begin position="550"/>
        <end position="569"/>
    </location>
</feature>
<dbReference type="InterPro" id="IPR050327">
    <property type="entry name" value="Proton-linked_MCT"/>
</dbReference>
<feature type="transmembrane region" description="Helical" evidence="3">
    <location>
        <begin position="642"/>
        <end position="662"/>
    </location>
</feature>
<dbReference type="CDD" id="cd17352">
    <property type="entry name" value="MFS_MCT_SLC16"/>
    <property type="match status" value="1"/>
</dbReference>
<dbReference type="Pfam" id="PF07690">
    <property type="entry name" value="MFS_1"/>
    <property type="match status" value="2"/>
</dbReference>
<feature type="transmembrane region" description="Helical" evidence="3">
    <location>
        <begin position="472"/>
        <end position="501"/>
    </location>
</feature>
<feature type="transmembrane region" description="Helical" evidence="3">
    <location>
        <begin position="188"/>
        <end position="213"/>
    </location>
</feature>
<dbReference type="Proteomes" id="UP001372834">
    <property type="component" value="Unassembled WGS sequence"/>
</dbReference>
<dbReference type="PANTHER" id="PTHR11360">
    <property type="entry name" value="MONOCARBOXYLATE TRANSPORTER"/>
    <property type="match status" value="1"/>
</dbReference>
<feature type="domain" description="Major facilitator superfamily (MFS) profile" evidence="4">
    <location>
        <begin position="94"/>
        <end position="664"/>
    </location>
</feature>
<dbReference type="AlphaFoldDB" id="A0AAN8S9K7"/>
<dbReference type="GO" id="GO:0008028">
    <property type="term" value="F:monocarboxylic acid transmembrane transporter activity"/>
    <property type="evidence" value="ECO:0007669"/>
    <property type="project" value="TreeGrafter"/>
</dbReference>
<feature type="transmembrane region" description="Helical" evidence="3">
    <location>
        <begin position="253"/>
        <end position="270"/>
    </location>
</feature>
<evidence type="ECO:0000256" key="3">
    <source>
        <dbReference type="SAM" id="Phobius"/>
    </source>
</evidence>
<dbReference type="PANTHER" id="PTHR11360:SF238">
    <property type="entry name" value="SD10469P"/>
    <property type="match status" value="1"/>
</dbReference>
<protein>
    <recommendedName>
        <fullName evidence="4">Major facilitator superfamily (MFS) profile domain-containing protein</fullName>
    </recommendedName>
</protein>
<accession>A0AAN8S9K7</accession>
<feature type="transmembrane region" description="Helical" evidence="3">
    <location>
        <begin position="163"/>
        <end position="182"/>
    </location>
</feature>
<feature type="compositionally biased region" description="Basic and acidic residues" evidence="2">
    <location>
        <begin position="61"/>
        <end position="72"/>
    </location>
</feature>
<dbReference type="InterPro" id="IPR036259">
    <property type="entry name" value="MFS_trans_sf"/>
</dbReference>
<feature type="region of interest" description="Disordered" evidence="2">
    <location>
        <begin position="1"/>
        <end position="72"/>
    </location>
</feature>
<comment type="caution">
    <text evidence="5">The sequence shown here is derived from an EMBL/GenBank/DDBJ whole genome shotgun (WGS) entry which is preliminary data.</text>
</comment>
<sequence>MTITPGDMSEPESSPRDTRENLKRPFLDEVSAQIVKSDEKDGTSGNINNGRNNDVIVSSDTKSDKEKYSKRDSAAGADEEVTVLVTVPPDGGWGWVVVAASFVANFIVDGILYCYGDFLPVIKSDFNESAAKVSIPGSLLAGFYLMTGPFVSVLANKFGFQKVTVAGAIFAAAAFAFSSLAMNIDFLIFTYGILGGIGFGMIYAPSIVTVGYYFERWRGIATGIAVCGSGIGTFALSPLISELIKQIGWKNTFLFQAGLTLLCIICGLMFRPIKPVKVAINENAEENEDEQEEPLKHRKERLDSFRSVKSNKPPTAAEILHIADRPANFEINVPKLSKSSQYINFRNSGLDVKRHSVPNYIEHMASRKSRKERSMSHVMDGAAKDRHLSELNAKLSRSVECIISSRRGTITQIDEKVNLSLQRDDAYFAGSLLRLPQYKPRDSISYTLAVTRIPPAEEKSPLRSFFKSIVDLFDFSLLLSPSFDLLLLSGFLTMVGYFTPFSYVKDRAMEEGNWDEVDTKWLLSTIGITNTVGRVLSGLISGFPGMDATFMNNIALIIAGIATALSGLVLTLPYQYAYCAIFGFSTAAFASLRSIMVVDLLGLENLNNAFGILLFVQGFGSALGSPIAGAVREATSNYSASFYFSGILITLSGVILFPLKAVNRWEKRKRNKSPFKKADNC</sequence>
<feature type="transmembrane region" description="Helical" evidence="3">
    <location>
        <begin position="575"/>
        <end position="598"/>
    </location>
</feature>
<feature type="transmembrane region" description="Helical" evidence="3">
    <location>
        <begin position="521"/>
        <end position="543"/>
    </location>
</feature>
<evidence type="ECO:0000256" key="2">
    <source>
        <dbReference type="SAM" id="MobiDB-lite"/>
    </source>
</evidence>
<evidence type="ECO:0000256" key="1">
    <source>
        <dbReference type="ARBA" id="ARBA00004141"/>
    </source>
</evidence>
<gene>
    <name evidence="5" type="ORF">RUM43_013785</name>
</gene>
<comment type="subcellular location">
    <subcellularLocation>
        <location evidence="1">Membrane</location>
        <topology evidence="1">Multi-pass membrane protein</topology>
    </subcellularLocation>
</comment>
<feature type="compositionally biased region" description="Polar residues" evidence="2">
    <location>
        <begin position="43"/>
        <end position="60"/>
    </location>
</feature>
<feature type="transmembrane region" description="Helical" evidence="3">
    <location>
        <begin position="93"/>
        <end position="113"/>
    </location>
</feature>
<organism evidence="5 6">
    <name type="scientific">Polyplax serrata</name>
    <name type="common">Common mouse louse</name>
    <dbReference type="NCBI Taxonomy" id="468196"/>
    <lineage>
        <taxon>Eukaryota</taxon>
        <taxon>Metazoa</taxon>
        <taxon>Ecdysozoa</taxon>
        <taxon>Arthropoda</taxon>
        <taxon>Hexapoda</taxon>
        <taxon>Insecta</taxon>
        <taxon>Pterygota</taxon>
        <taxon>Neoptera</taxon>
        <taxon>Paraneoptera</taxon>
        <taxon>Psocodea</taxon>
        <taxon>Troctomorpha</taxon>
        <taxon>Phthiraptera</taxon>
        <taxon>Anoplura</taxon>
        <taxon>Polyplacidae</taxon>
        <taxon>Polyplax</taxon>
    </lineage>
</organism>
<keyword evidence="3" id="KW-1133">Transmembrane helix</keyword>
<proteinExistence type="predicted"/>
<feature type="transmembrane region" description="Helical" evidence="3">
    <location>
        <begin position="133"/>
        <end position="156"/>
    </location>
</feature>